<reference evidence="1" key="1">
    <citation type="journal article" date="2021" name="Environ. Microbiol.">
        <title>Gene family expansions and transcriptome signatures uncover fungal adaptations to wood decay.</title>
        <authorList>
            <person name="Hage H."/>
            <person name="Miyauchi S."/>
            <person name="Viragh M."/>
            <person name="Drula E."/>
            <person name="Min B."/>
            <person name="Chaduli D."/>
            <person name="Navarro D."/>
            <person name="Favel A."/>
            <person name="Norest M."/>
            <person name="Lesage-Meessen L."/>
            <person name="Balint B."/>
            <person name="Merenyi Z."/>
            <person name="de Eugenio L."/>
            <person name="Morin E."/>
            <person name="Martinez A.T."/>
            <person name="Baldrian P."/>
            <person name="Stursova M."/>
            <person name="Martinez M.J."/>
            <person name="Novotny C."/>
            <person name="Magnuson J.K."/>
            <person name="Spatafora J.W."/>
            <person name="Maurice S."/>
            <person name="Pangilinan J."/>
            <person name="Andreopoulos W."/>
            <person name="LaButti K."/>
            <person name="Hundley H."/>
            <person name="Na H."/>
            <person name="Kuo A."/>
            <person name="Barry K."/>
            <person name="Lipzen A."/>
            <person name="Henrissat B."/>
            <person name="Riley R."/>
            <person name="Ahrendt S."/>
            <person name="Nagy L.G."/>
            <person name="Grigoriev I.V."/>
            <person name="Martin F."/>
            <person name="Rosso M.N."/>
        </authorList>
    </citation>
    <scope>NUCLEOTIDE SEQUENCE</scope>
    <source>
        <strain evidence="1">CBS 384.51</strain>
    </source>
</reference>
<protein>
    <submittedName>
        <fullName evidence="1">Uncharacterized protein</fullName>
    </submittedName>
</protein>
<evidence type="ECO:0000313" key="1">
    <source>
        <dbReference type="EMBL" id="KAI0090252.1"/>
    </source>
</evidence>
<dbReference type="EMBL" id="MU274908">
    <property type="protein sequence ID" value="KAI0090252.1"/>
    <property type="molecule type" value="Genomic_DNA"/>
</dbReference>
<keyword evidence="2" id="KW-1185">Reference proteome</keyword>
<proteinExistence type="predicted"/>
<name>A0ACB8U7I3_9APHY</name>
<comment type="caution">
    <text evidence="1">The sequence shown here is derived from an EMBL/GenBank/DDBJ whole genome shotgun (WGS) entry which is preliminary data.</text>
</comment>
<dbReference type="Proteomes" id="UP001055072">
    <property type="component" value="Unassembled WGS sequence"/>
</dbReference>
<gene>
    <name evidence="1" type="ORF">BDY19DRAFT_887962</name>
</gene>
<organism evidence="1 2">
    <name type="scientific">Irpex rosettiformis</name>
    <dbReference type="NCBI Taxonomy" id="378272"/>
    <lineage>
        <taxon>Eukaryota</taxon>
        <taxon>Fungi</taxon>
        <taxon>Dikarya</taxon>
        <taxon>Basidiomycota</taxon>
        <taxon>Agaricomycotina</taxon>
        <taxon>Agaricomycetes</taxon>
        <taxon>Polyporales</taxon>
        <taxon>Irpicaceae</taxon>
        <taxon>Irpex</taxon>
    </lineage>
</organism>
<accession>A0ACB8U7I3</accession>
<sequence length="265" mass="29228">MILSDFSRGRGAFAEYTKVSADLVWKVPDNTLAHEEAAIFGCAFWTSVQALFHPARLNMTEPPEKVKGEEWAFIYGGSSFVGMYALQLAHLAGYKVVTVASPKNWDLCKSLRADAVFDYKDPDVTKKIKDITENTLHLTFDTISQLSSQSISVNSFSPGGGKAIVIQPPQKEAEAIRSDVHIQPTLIYTSLGRQFELISTFPSSHEDRQHMAKFLKKVPGFVSAGLIKPNPVKLWDGGLDGVNAGLDYMRKGKNSGEKLVYRISA</sequence>
<evidence type="ECO:0000313" key="2">
    <source>
        <dbReference type="Proteomes" id="UP001055072"/>
    </source>
</evidence>